<proteinExistence type="predicted"/>
<dbReference type="RefSeq" id="WP_380048083.1">
    <property type="nucleotide sequence ID" value="NZ_JBHLTC010000018.1"/>
</dbReference>
<evidence type="ECO:0000313" key="2">
    <source>
        <dbReference type="EMBL" id="MFC0625551.1"/>
    </source>
</evidence>
<name>A0ABV6QNJ9_9ACTN</name>
<dbReference type="InterPro" id="IPR037523">
    <property type="entry name" value="VOC_core"/>
</dbReference>
<reference evidence="2 3" key="1">
    <citation type="submission" date="2024-09" db="EMBL/GenBank/DDBJ databases">
        <authorList>
            <person name="Sun Q."/>
            <person name="Mori K."/>
        </authorList>
    </citation>
    <scope>NUCLEOTIDE SEQUENCE [LARGE SCALE GENOMIC DNA]</scope>
    <source>
        <strain evidence="2 3">CGMCC 1.15906</strain>
    </source>
</reference>
<feature type="domain" description="VOC" evidence="1">
    <location>
        <begin position="4"/>
        <end position="122"/>
    </location>
</feature>
<dbReference type="InterPro" id="IPR004360">
    <property type="entry name" value="Glyas_Fos-R_dOase_dom"/>
</dbReference>
<dbReference type="PANTHER" id="PTHR36437:SF2">
    <property type="entry name" value="GLYOXALASE_BLEOMYCIN RESISTANCE PROTEIN_DIOXYGENASE"/>
    <property type="match status" value="1"/>
</dbReference>
<dbReference type="InterPro" id="IPR029068">
    <property type="entry name" value="Glyas_Bleomycin-R_OHBP_Dase"/>
</dbReference>
<dbReference type="PANTHER" id="PTHR36437">
    <property type="entry name" value="GLYOXALASE/BLEOMYCIN RESISTANCE PROTEIN/DIOXYGENASE"/>
    <property type="match status" value="1"/>
</dbReference>
<dbReference type="SUPFAM" id="SSF54593">
    <property type="entry name" value="Glyoxalase/Bleomycin resistance protein/Dihydroxybiphenyl dioxygenase"/>
    <property type="match status" value="1"/>
</dbReference>
<gene>
    <name evidence="2" type="ORF">ACFFGN_15825</name>
</gene>
<protein>
    <submittedName>
        <fullName evidence="2">VOC family protein</fullName>
    </submittedName>
</protein>
<comment type="caution">
    <text evidence="2">The sequence shown here is derived from an EMBL/GenBank/DDBJ whole genome shotgun (WGS) entry which is preliminary data.</text>
</comment>
<dbReference type="Proteomes" id="UP001589890">
    <property type="component" value="Unassembled WGS sequence"/>
</dbReference>
<evidence type="ECO:0000259" key="1">
    <source>
        <dbReference type="PROSITE" id="PS51819"/>
    </source>
</evidence>
<dbReference type="PROSITE" id="PS51819">
    <property type="entry name" value="VOC"/>
    <property type="match status" value="1"/>
</dbReference>
<keyword evidence="3" id="KW-1185">Reference proteome</keyword>
<dbReference type="EMBL" id="JBHLTC010000018">
    <property type="protein sequence ID" value="MFC0625551.1"/>
    <property type="molecule type" value="Genomic_DNA"/>
</dbReference>
<accession>A0ABV6QNJ9</accession>
<dbReference type="Gene3D" id="3.10.180.10">
    <property type="entry name" value="2,3-Dihydroxybiphenyl 1,2-Dioxygenase, domain 1"/>
    <property type="match status" value="1"/>
</dbReference>
<sequence>MDWTLEVIAVPVTDVDRARDFYRDKIGFHLDHDSWPMPEVRVVQLTPPGSGCSIAMGVGVSPMEPGTLKGVQLVVSDINVARAELIDRGVEVSEIVRYGDRDGSAFFYFDDPDGNTWGVQEIRARAKTSPTSNTSADG</sequence>
<evidence type="ECO:0000313" key="3">
    <source>
        <dbReference type="Proteomes" id="UP001589890"/>
    </source>
</evidence>
<organism evidence="2 3">
    <name type="scientific">Kribbella deserti</name>
    <dbReference type="NCBI Taxonomy" id="1926257"/>
    <lineage>
        <taxon>Bacteria</taxon>
        <taxon>Bacillati</taxon>
        <taxon>Actinomycetota</taxon>
        <taxon>Actinomycetes</taxon>
        <taxon>Propionibacteriales</taxon>
        <taxon>Kribbellaceae</taxon>
        <taxon>Kribbella</taxon>
    </lineage>
</organism>
<dbReference type="Pfam" id="PF00903">
    <property type="entry name" value="Glyoxalase"/>
    <property type="match status" value="1"/>
</dbReference>